<accession>A0A2S3ZCK3</accession>
<dbReference type="InterPro" id="IPR058154">
    <property type="entry name" value="Bxb1_TTP-like"/>
</dbReference>
<proteinExistence type="predicted"/>
<evidence type="ECO:0000313" key="2">
    <source>
        <dbReference type="Proteomes" id="UP000237104"/>
    </source>
</evidence>
<dbReference type="EMBL" id="PPXF01000048">
    <property type="protein sequence ID" value="POH63957.1"/>
    <property type="molecule type" value="Genomic_DNA"/>
</dbReference>
<evidence type="ECO:0008006" key="3">
    <source>
        <dbReference type="Google" id="ProtNLM"/>
    </source>
</evidence>
<dbReference type="OrthoDB" id="2184509at2"/>
<sequence>MPNIADNAIVGKPAVSGGILVAPVATALPTDESTPPNAAFDSVGYLGDSGFSRQEKLDSELKRAWGGDPLVTIVKSTDYTAKFTLAEYLNAITQALIYGDDNVTFTAATVAAGNKLAIVGKSAASPHKAWIIEVFSGAAKGRIVFPDAQITERDDVEYKDDDIAARGVTITLFPDAEGNYFYEYWDDGRKVLAEA</sequence>
<reference evidence="1 2" key="1">
    <citation type="submission" date="2018-01" db="EMBL/GenBank/DDBJ databases">
        <title>Cryobacterium sp. nov., from glaciers in China.</title>
        <authorList>
            <person name="Liu Q."/>
            <person name="Xin Y.-H."/>
        </authorList>
    </citation>
    <scope>NUCLEOTIDE SEQUENCE [LARGE SCALE GENOMIC DNA]</scope>
    <source>
        <strain evidence="1 2">TMB1-8</strain>
    </source>
</reference>
<dbReference type="Pfam" id="PF25681">
    <property type="entry name" value="Phage_TTP_17"/>
    <property type="match status" value="1"/>
</dbReference>
<name>A0A2S3ZCK3_9MICO</name>
<organism evidence="1 2">
    <name type="scientific">Cryobacterium zongtaii</name>
    <dbReference type="NCBI Taxonomy" id="1259217"/>
    <lineage>
        <taxon>Bacteria</taxon>
        <taxon>Bacillati</taxon>
        <taxon>Actinomycetota</taxon>
        <taxon>Actinomycetes</taxon>
        <taxon>Micrococcales</taxon>
        <taxon>Microbacteriaceae</taxon>
        <taxon>Cryobacterium</taxon>
    </lineage>
</organism>
<dbReference type="Proteomes" id="UP000237104">
    <property type="component" value="Unassembled WGS sequence"/>
</dbReference>
<dbReference type="RefSeq" id="WP_103431299.1">
    <property type="nucleotide sequence ID" value="NZ_PPXF01000048.1"/>
</dbReference>
<gene>
    <name evidence="1" type="ORF">C3B59_10460</name>
</gene>
<dbReference type="AlphaFoldDB" id="A0A2S3ZCK3"/>
<protein>
    <recommendedName>
        <fullName evidence="3">Phage tail protein</fullName>
    </recommendedName>
</protein>
<comment type="caution">
    <text evidence="1">The sequence shown here is derived from an EMBL/GenBank/DDBJ whole genome shotgun (WGS) entry which is preliminary data.</text>
</comment>
<evidence type="ECO:0000313" key="1">
    <source>
        <dbReference type="EMBL" id="POH63957.1"/>
    </source>
</evidence>